<evidence type="ECO:0000256" key="4">
    <source>
        <dbReference type="ARBA" id="ARBA00022475"/>
    </source>
</evidence>
<comment type="similarity">
    <text evidence="2">Belongs to the GSP C family.</text>
</comment>
<evidence type="ECO:0000313" key="12">
    <source>
        <dbReference type="EMBL" id="ARN74836.1"/>
    </source>
</evidence>
<evidence type="ECO:0000259" key="11">
    <source>
        <dbReference type="Pfam" id="PF11356"/>
    </source>
</evidence>
<accession>A0A1X9NB45</accession>
<dbReference type="STRING" id="716816.BST96_12350"/>
<evidence type="ECO:0000256" key="5">
    <source>
        <dbReference type="ARBA" id="ARBA00022519"/>
    </source>
</evidence>
<proteinExistence type="inferred from homology"/>
<evidence type="ECO:0000256" key="6">
    <source>
        <dbReference type="ARBA" id="ARBA00022692"/>
    </source>
</evidence>
<dbReference type="NCBIfam" id="TIGR01713">
    <property type="entry name" value="typeII_sec_gspC"/>
    <property type="match status" value="1"/>
</dbReference>
<dbReference type="InterPro" id="IPR036034">
    <property type="entry name" value="PDZ_sf"/>
</dbReference>
<gene>
    <name evidence="12" type="ORF">BST96_12350</name>
</gene>
<keyword evidence="6 10" id="KW-0812">Transmembrane</keyword>
<organism evidence="12 13">
    <name type="scientific">Oceanicoccus sagamiensis</name>
    <dbReference type="NCBI Taxonomy" id="716816"/>
    <lineage>
        <taxon>Bacteria</taxon>
        <taxon>Pseudomonadati</taxon>
        <taxon>Pseudomonadota</taxon>
        <taxon>Gammaproteobacteria</taxon>
        <taxon>Cellvibrionales</taxon>
        <taxon>Spongiibacteraceae</taxon>
        <taxon>Oceanicoccus</taxon>
    </lineage>
</organism>
<dbReference type="GO" id="GO:0005886">
    <property type="term" value="C:plasma membrane"/>
    <property type="evidence" value="ECO:0007669"/>
    <property type="project" value="UniProtKB-SubCell"/>
</dbReference>
<evidence type="ECO:0000256" key="3">
    <source>
        <dbReference type="ARBA" id="ARBA00022448"/>
    </source>
</evidence>
<keyword evidence="13" id="KW-1185">Reference proteome</keyword>
<evidence type="ECO:0000256" key="2">
    <source>
        <dbReference type="ARBA" id="ARBA00007986"/>
    </source>
</evidence>
<dbReference type="KEGG" id="osg:BST96_12350"/>
<keyword evidence="3" id="KW-0813">Transport</keyword>
<reference evidence="12 13" key="1">
    <citation type="submission" date="2016-11" db="EMBL/GenBank/DDBJ databases">
        <title>Trade-off between light-utilization and light-protection in marine flavobacteria.</title>
        <authorList>
            <person name="Kumagai Y."/>
        </authorList>
    </citation>
    <scope>NUCLEOTIDE SEQUENCE [LARGE SCALE GENOMIC DNA]</scope>
    <source>
        <strain evidence="12 13">NBRC 107125</strain>
    </source>
</reference>
<name>A0A1X9NB45_9GAMM</name>
<dbReference type="GO" id="GO:0015628">
    <property type="term" value="P:protein secretion by the type II secretion system"/>
    <property type="evidence" value="ECO:0007669"/>
    <property type="project" value="InterPro"/>
</dbReference>
<dbReference type="Gene3D" id="2.30.42.10">
    <property type="match status" value="1"/>
</dbReference>
<dbReference type="Pfam" id="PF11356">
    <property type="entry name" value="T2SSC"/>
    <property type="match status" value="1"/>
</dbReference>
<dbReference type="RefSeq" id="WP_085759001.1">
    <property type="nucleotide sequence ID" value="NZ_CP019343.1"/>
</dbReference>
<dbReference type="AlphaFoldDB" id="A0A1X9NB45"/>
<dbReference type="SUPFAM" id="SSF50156">
    <property type="entry name" value="PDZ domain-like"/>
    <property type="match status" value="1"/>
</dbReference>
<evidence type="ECO:0000256" key="8">
    <source>
        <dbReference type="ARBA" id="ARBA00022989"/>
    </source>
</evidence>
<evidence type="ECO:0000256" key="7">
    <source>
        <dbReference type="ARBA" id="ARBA00022927"/>
    </source>
</evidence>
<evidence type="ECO:0000256" key="10">
    <source>
        <dbReference type="SAM" id="Phobius"/>
    </source>
</evidence>
<evidence type="ECO:0000256" key="1">
    <source>
        <dbReference type="ARBA" id="ARBA00004533"/>
    </source>
</evidence>
<evidence type="ECO:0000313" key="13">
    <source>
        <dbReference type="Proteomes" id="UP000193450"/>
    </source>
</evidence>
<feature type="domain" description="Type II secretion system protein GspC N-terminal" evidence="11">
    <location>
        <begin position="37"/>
        <end position="180"/>
    </location>
</feature>
<dbReference type="EMBL" id="CP019343">
    <property type="protein sequence ID" value="ARN74836.1"/>
    <property type="molecule type" value="Genomic_DNA"/>
</dbReference>
<dbReference type="Proteomes" id="UP000193450">
    <property type="component" value="Chromosome"/>
</dbReference>
<keyword evidence="5" id="KW-0997">Cell inner membrane</keyword>
<keyword evidence="7" id="KW-0653">Protein transport</keyword>
<sequence length="319" mass="34421">MTAEQVTARVAMIVQQLTEVAKSLPVQSVNKAVCGVLIVWLLITLGQLTTVFIASDTMPVEAADPAEPATLKPASKTDISQLQSINLFGVAGAVPLAPVESVPVADEMALNATKTKLKLSLEGIVYTPDDDESLAVIVYQNKQDQYYIGDKLPVGNKVTLARVMADHVILDNSGRYESLWLYDDEKKAAGKGAAAVSRPASKAVTDKRNNNDATKLATGYRDRLYKNPSSLAEVLRISPAQKNGQMLGYRVSAGRDRKQFAALGFKANDIVTSINGIELDEPSKALQIYKLMRTAKEATFVVDRNGSPVEVLVSLGEDQ</sequence>
<dbReference type="Gene3D" id="2.30.30.830">
    <property type="match status" value="1"/>
</dbReference>
<keyword evidence="9 10" id="KW-0472">Membrane</keyword>
<comment type="subcellular location">
    <subcellularLocation>
        <location evidence="1">Cell inner membrane</location>
    </subcellularLocation>
</comment>
<dbReference type="InterPro" id="IPR001639">
    <property type="entry name" value="T2SS_protein-GspC"/>
</dbReference>
<keyword evidence="4" id="KW-1003">Cell membrane</keyword>
<dbReference type="OrthoDB" id="1491375at2"/>
<dbReference type="GO" id="GO:0015627">
    <property type="term" value="C:type II protein secretion system complex"/>
    <property type="evidence" value="ECO:0007669"/>
    <property type="project" value="InterPro"/>
</dbReference>
<evidence type="ECO:0000256" key="9">
    <source>
        <dbReference type="ARBA" id="ARBA00023136"/>
    </source>
</evidence>
<keyword evidence="8 10" id="KW-1133">Transmembrane helix</keyword>
<dbReference type="InterPro" id="IPR024961">
    <property type="entry name" value="T2SS_GspC_N"/>
</dbReference>
<protein>
    <submittedName>
        <fullName evidence="12">Type II secretion system protein GspC</fullName>
    </submittedName>
</protein>
<feature type="transmembrane region" description="Helical" evidence="10">
    <location>
        <begin position="32"/>
        <end position="54"/>
    </location>
</feature>